<name>A0A1A8WUQ8_PLAOA</name>
<proteinExistence type="predicted"/>
<reference evidence="1" key="2">
    <citation type="submission" date="2016-05" db="EMBL/GenBank/DDBJ databases">
        <authorList>
            <person name="Lavstsen T."/>
            <person name="Jespersen J.S."/>
        </authorList>
    </citation>
    <scope>NUCLEOTIDE SEQUENCE [LARGE SCALE GENOMIC DNA]</scope>
</reference>
<evidence type="ECO:0000313" key="3">
    <source>
        <dbReference type="Proteomes" id="UP000078546"/>
    </source>
</evidence>
<evidence type="ECO:0000313" key="1">
    <source>
        <dbReference type="EMBL" id="SBS95064.1"/>
    </source>
</evidence>
<dbReference type="EMBL" id="FLQV01001398">
    <property type="protein sequence ID" value="SBS99604.1"/>
    <property type="molecule type" value="Genomic_DNA"/>
</dbReference>
<reference evidence="3 4" key="1">
    <citation type="submission" date="2016-05" db="EMBL/GenBank/DDBJ databases">
        <authorList>
            <person name="Naeem Raeece"/>
        </authorList>
    </citation>
    <scope>NUCLEOTIDE SEQUENCE [LARGE SCALE GENOMIC DNA]</scope>
</reference>
<gene>
    <name evidence="2" type="ORF">POVCU1_053830</name>
    <name evidence="1" type="ORF">POVCU2_0092840</name>
</gene>
<protein>
    <submittedName>
        <fullName evidence="1">Uncharacterized protein</fullName>
    </submittedName>
</protein>
<evidence type="ECO:0000313" key="2">
    <source>
        <dbReference type="EMBL" id="SBS99604.1"/>
    </source>
</evidence>
<organism evidence="1 4">
    <name type="scientific">Plasmodium ovale curtisi</name>
    <dbReference type="NCBI Taxonomy" id="864141"/>
    <lineage>
        <taxon>Eukaryota</taxon>
        <taxon>Sar</taxon>
        <taxon>Alveolata</taxon>
        <taxon>Apicomplexa</taxon>
        <taxon>Aconoidasida</taxon>
        <taxon>Haemosporida</taxon>
        <taxon>Plasmodiidae</taxon>
        <taxon>Plasmodium</taxon>
        <taxon>Plasmodium (Plasmodium)</taxon>
    </lineage>
</organism>
<dbReference type="AlphaFoldDB" id="A0A1A8WUQ8"/>
<accession>A0A1A8WUQ8</accession>
<evidence type="ECO:0000313" key="4">
    <source>
        <dbReference type="Proteomes" id="UP000078560"/>
    </source>
</evidence>
<dbReference type="EMBL" id="FLQU01001928">
    <property type="protein sequence ID" value="SBS95064.1"/>
    <property type="molecule type" value="Genomic_DNA"/>
</dbReference>
<dbReference type="Proteomes" id="UP000078546">
    <property type="component" value="Unassembled WGS sequence"/>
</dbReference>
<sequence>MDFKIRAETLFDIFKKVLIIKRDLRILRNNKRKAYVFKKDVGPLVCRKWPHGKKWVKLGLKINDIINFKNREELQKEVVMHSKRLALNLNDEQVKNIRNNLYEFFSYMKLMDIKIGLRKQSRRSKLVSKGKRDKQVKVAKRGKRNVKWLPLNGTDKKYKEFCTQNMKKEGDYFVTSSNSFS</sequence>
<dbReference type="Proteomes" id="UP000078560">
    <property type="component" value="Unassembled WGS sequence"/>
</dbReference>